<comment type="caution">
    <text evidence="1">The sequence shown here is derived from an EMBL/GenBank/DDBJ whole genome shotgun (WGS) entry which is preliminary data.</text>
</comment>
<accession>A0A834HIH3</accession>
<dbReference type="Proteomes" id="UP000626092">
    <property type="component" value="Unassembled WGS sequence"/>
</dbReference>
<dbReference type="EMBL" id="WJXA01000001">
    <property type="protein sequence ID" value="KAF7153917.1"/>
    <property type="molecule type" value="Genomic_DNA"/>
</dbReference>
<sequence length="121" mass="13342">MEAVEPTLSSSESALFDGRMAVISARTIQLSSSLIVSELEDFGATNSMLSSRSLTLQSLRSSYDEEIPQIRRRQVRFQLPPNLGMDSSVREELLDLIGAKEAGVAYIIGHSYVKARRSSSF</sequence>
<protein>
    <submittedName>
        <fullName evidence="1">Uncharacterized protein</fullName>
    </submittedName>
</protein>
<name>A0A834HIH3_RHOSS</name>
<dbReference type="AlphaFoldDB" id="A0A834HIH3"/>
<evidence type="ECO:0000313" key="2">
    <source>
        <dbReference type="Proteomes" id="UP000626092"/>
    </source>
</evidence>
<organism evidence="1 2">
    <name type="scientific">Rhododendron simsii</name>
    <name type="common">Sims's rhododendron</name>
    <dbReference type="NCBI Taxonomy" id="118357"/>
    <lineage>
        <taxon>Eukaryota</taxon>
        <taxon>Viridiplantae</taxon>
        <taxon>Streptophyta</taxon>
        <taxon>Embryophyta</taxon>
        <taxon>Tracheophyta</taxon>
        <taxon>Spermatophyta</taxon>
        <taxon>Magnoliopsida</taxon>
        <taxon>eudicotyledons</taxon>
        <taxon>Gunneridae</taxon>
        <taxon>Pentapetalae</taxon>
        <taxon>asterids</taxon>
        <taxon>Ericales</taxon>
        <taxon>Ericaceae</taxon>
        <taxon>Ericoideae</taxon>
        <taxon>Rhodoreae</taxon>
        <taxon>Rhododendron</taxon>
    </lineage>
</organism>
<reference evidence="1" key="1">
    <citation type="submission" date="2019-11" db="EMBL/GenBank/DDBJ databases">
        <authorList>
            <person name="Liu Y."/>
            <person name="Hou J."/>
            <person name="Li T.-Q."/>
            <person name="Guan C.-H."/>
            <person name="Wu X."/>
            <person name="Wu H.-Z."/>
            <person name="Ling F."/>
            <person name="Zhang R."/>
            <person name="Shi X.-G."/>
            <person name="Ren J.-P."/>
            <person name="Chen E.-F."/>
            <person name="Sun J.-M."/>
        </authorList>
    </citation>
    <scope>NUCLEOTIDE SEQUENCE</scope>
    <source>
        <strain evidence="1">Adult_tree_wgs_1</strain>
        <tissue evidence="1">Leaves</tissue>
    </source>
</reference>
<evidence type="ECO:0000313" key="1">
    <source>
        <dbReference type="EMBL" id="KAF7153917.1"/>
    </source>
</evidence>
<gene>
    <name evidence="1" type="ORF">RHSIM_Rhsim01G0001800</name>
</gene>
<proteinExistence type="predicted"/>
<dbReference type="OrthoDB" id="755086at2759"/>
<keyword evidence="2" id="KW-1185">Reference proteome</keyword>